<evidence type="ECO:0000256" key="1">
    <source>
        <dbReference type="SAM" id="SignalP"/>
    </source>
</evidence>
<dbReference type="EMBL" id="QGLR01000008">
    <property type="protein sequence ID" value="PXZ07916.1"/>
    <property type="molecule type" value="Genomic_DNA"/>
</dbReference>
<evidence type="ECO:0000313" key="2">
    <source>
        <dbReference type="EMBL" id="PXZ07916.1"/>
    </source>
</evidence>
<dbReference type="Gene3D" id="2.60.120.10">
    <property type="entry name" value="Jelly Rolls"/>
    <property type="match status" value="1"/>
</dbReference>
<dbReference type="InterPro" id="IPR031723">
    <property type="entry name" value="DMSP_lyase"/>
</dbReference>
<dbReference type="GO" id="GO:0047869">
    <property type="term" value="F:dimethylpropiothetin dethiomethylase activity"/>
    <property type="evidence" value="ECO:0007669"/>
    <property type="project" value="InterPro"/>
</dbReference>
<keyword evidence="3" id="KW-1185">Reference proteome</keyword>
<gene>
    <name evidence="2" type="ORF">DKK70_04460</name>
</gene>
<feature type="signal peptide" evidence="1">
    <location>
        <begin position="1"/>
        <end position="19"/>
    </location>
</feature>
<dbReference type="Proteomes" id="UP000247932">
    <property type="component" value="Unassembled WGS sequence"/>
</dbReference>
<dbReference type="Pfam" id="PF16867">
    <property type="entry name" value="DMSP_lyase"/>
    <property type="match status" value="1"/>
</dbReference>
<keyword evidence="1" id="KW-0732">Signal</keyword>
<evidence type="ECO:0000313" key="3">
    <source>
        <dbReference type="Proteomes" id="UP000247932"/>
    </source>
</evidence>
<dbReference type="OrthoDB" id="1401971at2"/>
<dbReference type="InterPro" id="IPR014710">
    <property type="entry name" value="RmlC-like_jellyroll"/>
</dbReference>
<accession>A0A2V4EAI1</accession>
<dbReference type="AlphaFoldDB" id="A0A2V4EAI1"/>
<sequence>MKGYLFLLSMSFFSFESFANLPNFIIDKDIKNAKFVCLNPPTNYTQEEKKEINKLWKETVIYLQTFANALITPQTENCINSDEAIIQTGTTSENIPKKQCIMDNIDVKKMVKHIYTIIYNQDEAFKCFNPQKNVEGLYSPSEELNKKSSVAQWLNRPLLKMYYQNDENMEIQKAGMKYADKFNSFVTDSAIKMPSNFERDISAKSLPNLWASSGWVPMYSNNTERNVNAGDLTFRASYAYAEIMGHWGLLQIDSINGEPVGAEIGMTVQAGNTFYPFHHHNTNEIYYTIREPSCTKGISQFVVPYDDNLFTEKSSINNKLIVELSGSKTTNINNYWAATTPKHDSLLYIPRNAIHAFNLTKTNCGNNYAHVTIWARTDAHEKNSDYGTTNICQLQDKTLAKENINKAQADIVCHINR</sequence>
<reference evidence="2 3" key="1">
    <citation type="submission" date="2018-05" db="EMBL/GenBank/DDBJ databases">
        <title>Reference genomes for bee gut microbiota database.</title>
        <authorList>
            <person name="Ellegaard K.M."/>
        </authorList>
    </citation>
    <scope>NUCLEOTIDE SEQUENCE [LARGE SCALE GENOMIC DNA]</scope>
    <source>
        <strain evidence="2 3">ESL0182</strain>
    </source>
</reference>
<dbReference type="CDD" id="cd20283">
    <property type="entry name" value="cupin_DddY"/>
    <property type="match status" value="1"/>
</dbReference>
<protein>
    <submittedName>
        <fullName evidence="2">Uncharacterized protein</fullName>
    </submittedName>
</protein>
<organism evidence="2 3">
    <name type="scientific">Gilliamella apicola</name>
    <dbReference type="NCBI Taxonomy" id="1196095"/>
    <lineage>
        <taxon>Bacteria</taxon>
        <taxon>Pseudomonadati</taxon>
        <taxon>Pseudomonadota</taxon>
        <taxon>Gammaproteobacteria</taxon>
        <taxon>Orbales</taxon>
        <taxon>Orbaceae</taxon>
        <taxon>Gilliamella</taxon>
    </lineage>
</organism>
<proteinExistence type="predicted"/>
<comment type="caution">
    <text evidence="2">The sequence shown here is derived from an EMBL/GenBank/DDBJ whole genome shotgun (WGS) entry which is preliminary data.</text>
</comment>
<dbReference type="RefSeq" id="WP_110432911.1">
    <property type="nucleotide sequence ID" value="NZ_QGLR01000008.1"/>
</dbReference>
<name>A0A2V4EAI1_9GAMM</name>
<feature type="chain" id="PRO_5016118284" evidence="1">
    <location>
        <begin position="20"/>
        <end position="417"/>
    </location>
</feature>